<dbReference type="RefSeq" id="WP_230737126.1">
    <property type="nucleotide sequence ID" value="NZ_JAJNDB010000004.1"/>
</dbReference>
<keyword evidence="4" id="KW-1185">Reference proteome</keyword>
<keyword evidence="2" id="KW-0812">Transmembrane</keyword>
<keyword evidence="2" id="KW-1133">Transmembrane helix</keyword>
<keyword evidence="2" id="KW-0472">Membrane</keyword>
<feature type="region of interest" description="Disordered" evidence="1">
    <location>
        <begin position="178"/>
        <end position="199"/>
    </location>
</feature>
<feature type="transmembrane region" description="Helical" evidence="2">
    <location>
        <begin position="64"/>
        <end position="83"/>
    </location>
</feature>
<sequence length="199" mass="21489">MTPRRPGRLRRLAGMVLVNRPWRLVLGMRSALAAVLATSAYLVITSTVWQLAASLSVTKLVVTMVAAIAMMVAWIVGAHHLWWRRDDLPEGEEPALWNASTVVTVLLGVLTMAVAVFVFNIVTMVFFLEPPVYSSDAGTWPGFLDHVRLAWLATAFATVAGAVGSGLDSDAAVEAATYDGEQQRRAREADHHSAGASPH</sequence>
<dbReference type="EMBL" id="JAJNDB010000004">
    <property type="protein sequence ID" value="MCD2195748.1"/>
    <property type="molecule type" value="Genomic_DNA"/>
</dbReference>
<evidence type="ECO:0000256" key="1">
    <source>
        <dbReference type="SAM" id="MobiDB-lite"/>
    </source>
</evidence>
<dbReference type="Proteomes" id="UP001199469">
    <property type="component" value="Unassembled WGS sequence"/>
</dbReference>
<evidence type="ECO:0000313" key="3">
    <source>
        <dbReference type="EMBL" id="MCD2195748.1"/>
    </source>
</evidence>
<evidence type="ECO:0000313" key="4">
    <source>
        <dbReference type="Proteomes" id="UP001199469"/>
    </source>
</evidence>
<name>A0ABS8PCN0_9PSEU</name>
<organism evidence="3 4">
    <name type="scientific">Actinomycetospora endophytica</name>
    <dbReference type="NCBI Taxonomy" id="2291215"/>
    <lineage>
        <taxon>Bacteria</taxon>
        <taxon>Bacillati</taxon>
        <taxon>Actinomycetota</taxon>
        <taxon>Actinomycetes</taxon>
        <taxon>Pseudonocardiales</taxon>
        <taxon>Pseudonocardiaceae</taxon>
        <taxon>Actinomycetospora</taxon>
    </lineage>
</organism>
<reference evidence="3 4" key="1">
    <citation type="submission" date="2021-11" db="EMBL/GenBank/DDBJ databases">
        <title>Draft genome sequence of Actinomycetospora sp. SF1 isolated from the rhizosphere soil.</title>
        <authorList>
            <person name="Duangmal K."/>
            <person name="Chantavorakit T."/>
        </authorList>
    </citation>
    <scope>NUCLEOTIDE SEQUENCE [LARGE SCALE GENOMIC DNA]</scope>
    <source>
        <strain evidence="3 4">TBRC 5722</strain>
    </source>
</reference>
<comment type="caution">
    <text evidence="3">The sequence shown here is derived from an EMBL/GenBank/DDBJ whole genome shotgun (WGS) entry which is preliminary data.</text>
</comment>
<feature type="compositionally biased region" description="Basic and acidic residues" evidence="1">
    <location>
        <begin position="181"/>
        <end position="193"/>
    </location>
</feature>
<gene>
    <name evidence="3" type="ORF">LQ327_20460</name>
</gene>
<feature type="transmembrane region" description="Helical" evidence="2">
    <location>
        <begin position="148"/>
        <end position="167"/>
    </location>
</feature>
<feature type="transmembrane region" description="Helical" evidence="2">
    <location>
        <begin position="21"/>
        <end position="44"/>
    </location>
</feature>
<evidence type="ECO:0008006" key="5">
    <source>
        <dbReference type="Google" id="ProtNLM"/>
    </source>
</evidence>
<feature type="transmembrane region" description="Helical" evidence="2">
    <location>
        <begin position="95"/>
        <end position="128"/>
    </location>
</feature>
<accession>A0ABS8PCN0</accession>
<evidence type="ECO:0000256" key="2">
    <source>
        <dbReference type="SAM" id="Phobius"/>
    </source>
</evidence>
<proteinExistence type="predicted"/>
<protein>
    <recommendedName>
        <fullName evidence="5">Transmembrane protein</fullName>
    </recommendedName>
</protein>